<feature type="domain" description="Chalcone/stilbene synthase C-terminal" evidence="6">
    <location>
        <begin position="221"/>
        <end position="340"/>
    </location>
</feature>
<dbReference type="PIRSF" id="PIRSF000451">
    <property type="entry name" value="PKS_III"/>
    <property type="match status" value="1"/>
</dbReference>
<gene>
    <name evidence="7" type="ORF">FLK61_27010</name>
</gene>
<dbReference type="KEGG" id="psua:FLK61_27010"/>
<dbReference type="GO" id="GO:0016747">
    <property type="term" value="F:acyltransferase activity, transferring groups other than amino-acyl groups"/>
    <property type="evidence" value="ECO:0007669"/>
    <property type="project" value="InterPro"/>
</dbReference>
<keyword evidence="2" id="KW-0808">Transferase</keyword>
<evidence type="ECO:0000256" key="4">
    <source>
        <dbReference type="PIRSR" id="PIRSR000451-1"/>
    </source>
</evidence>
<dbReference type="PANTHER" id="PTHR11877">
    <property type="entry name" value="HYDROXYMETHYLGLUTARYL-COA SYNTHASE"/>
    <property type="match status" value="1"/>
</dbReference>
<keyword evidence="3" id="KW-0012">Acyltransferase</keyword>
<dbReference type="PANTHER" id="PTHR11877:SF99">
    <property type="entry name" value="1,3,6,8-TETRAHYDROXYNAPHTHALENE SYNTHASE"/>
    <property type="match status" value="1"/>
</dbReference>
<dbReference type="AlphaFoldDB" id="A0A859FDV6"/>
<dbReference type="Proteomes" id="UP000318138">
    <property type="component" value="Chromosome"/>
</dbReference>
<dbReference type="InterPro" id="IPR016039">
    <property type="entry name" value="Thiolase-like"/>
</dbReference>
<proteinExistence type="inferred from homology"/>
<evidence type="ECO:0000256" key="1">
    <source>
        <dbReference type="ARBA" id="ARBA00005531"/>
    </source>
</evidence>
<name>A0A859FDV6_9BACI</name>
<feature type="domain" description="Chalcone/stilbene synthase N-terminal" evidence="5">
    <location>
        <begin position="66"/>
        <end position="201"/>
    </location>
</feature>
<evidence type="ECO:0000313" key="7">
    <source>
        <dbReference type="EMBL" id="QKS70406.1"/>
    </source>
</evidence>
<dbReference type="GO" id="GO:0030639">
    <property type="term" value="P:polyketide biosynthetic process"/>
    <property type="evidence" value="ECO:0007669"/>
    <property type="project" value="TreeGrafter"/>
</dbReference>
<dbReference type="Pfam" id="PF02797">
    <property type="entry name" value="Chal_sti_synt_C"/>
    <property type="match status" value="1"/>
</dbReference>
<dbReference type="Pfam" id="PF00195">
    <property type="entry name" value="Chal_sti_synt_N"/>
    <property type="match status" value="1"/>
</dbReference>
<dbReference type="Gene3D" id="3.40.47.10">
    <property type="match status" value="2"/>
</dbReference>
<dbReference type="InterPro" id="IPR001099">
    <property type="entry name" value="Chalcone/stilbene_synt_N"/>
</dbReference>
<dbReference type="InterPro" id="IPR012328">
    <property type="entry name" value="Chalcone/stilbene_synt_C"/>
</dbReference>
<evidence type="ECO:0000259" key="5">
    <source>
        <dbReference type="Pfam" id="PF00195"/>
    </source>
</evidence>
<evidence type="ECO:0000256" key="3">
    <source>
        <dbReference type="ARBA" id="ARBA00023315"/>
    </source>
</evidence>
<protein>
    <submittedName>
        <fullName evidence="7">Type III polyketide synthase</fullName>
    </submittedName>
</protein>
<sequence>MVMIANVGIAEAPYSYTQEQVKQAIAPIFEEAVGTKKAERLLRVFDDNGMETRQFVEPLENIQQNRSFATKNAIYHDAAFTLAKNAIEATVPTALMGEIDAIICVTSTGIQTPSLDVRLINELPLHFQIQRMPLWGLGCAGGAIGMSRAYDYCKAHPHAKVLLVTVECCSTTYTPQDLTKSNLIGTCLFGDGAACAVLGGDLADWSKWELPTSTPTILKTASFLLPESEDVMGWGVEEDGLRVIFSKDIPGIVQSFMPGVLHAFGYSFDHLVAHPGGRKVLDAFEEALQVTPEQTKPAREVLKRHGNMSSPTVLFVLKELLESKGSGLMVAMGPGFCAEILALEWRETVR</sequence>
<accession>A0A859FDV6</accession>
<feature type="active site" description="Acyl-thioester intermediate" evidence="4">
    <location>
        <position position="139"/>
    </location>
</feature>
<keyword evidence="8" id="KW-1185">Reference proteome</keyword>
<organism evidence="7 8">
    <name type="scientific">Paenalkalicoccus suaedae</name>
    <dbReference type="NCBI Taxonomy" id="2592382"/>
    <lineage>
        <taxon>Bacteria</taxon>
        <taxon>Bacillati</taxon>
        <taxon>Bacillota</taxon>
        <taxon>Bacilli</taxon>
        <taxon>Bacillales</taxon>
        <taxon>Bacillaceae</taxon>
        <taxon>Paenalkalicoccus</taxon>
    </lineage>
</organism>
<evidence type="ECO:0000259" key="6">
    <source>
        <dbReference type="Pfam" id="PF02797"/>
    </source>
</evidence>
<dbReference type="EMBL" id="CP041372">
    <property type="protein sequence ID" value="QKS70406.1"/>
    <property type="molecule type" value="Genomic_DNA"/>
</dbReference>
<evidence type="ECO:0000256" key="2">
    <source>
        <dbReference type="ARBA" id="ARBA00022679"/>
    </source>
</evidence>
<dbReference type="InterPro" id="IPR011141">
    <property type="entry name" value="Polyketide_synthase_type-III"/>
</dbReference>
<dbReference type="CDD" id="cd00831">
    <property type="entry name" value="CHS_like"/>
    <property type="match status" value="1"/>
</dbReference>
<dbReference type="SUPFAM" id="SSF53901">
    <property type="entry name" value="Thiolase-like"/>
    <property type="match status" value="2"/>
</dbReference>
<comment type="similarity">
    <text evidence="1">Belongs to the thiolase-like superfamily. Chalcone/stilbene synthases family.</text>
</comment>
<evidence type="ECO:0000313" key="8">
    <source>
        <dbReference type="Proteomes" id="UP000318138"/>
    </source>
</evidence>
<dbReference type="RefSeq" id="WP_176008444.1">
    <property type="nucleotide sequence ID" value="NZ_CP041372.2"/>
</dbReference>
<reference evidence="8" key="1">
    <citation type="submission" date="2019-07" db="EMBL/GenBank/DDBJ databases">
        <title>Bacillus alkalisoli sp. nov. isolated from saline soil.</title>
        <authorList>
            <person name="Sun J.-Q."/>
            <person name="Xu L."/>
        </authorList>
    </citation>
    <scope>NUCLEOTIDE SEQUENCE [LARGE SCALE GENOMIC DNA]</scope>
    <source>
        <strain evidence="8">M4U3P1</strain>
    </source>
</reference>